<name>A0A0A9EE55_ARUDO</name>
<accession>A0A0A9EE55</accession>
<organism evidence="1">
    <name type="scientific">Arundo donax</name>
    <name type="common">Giant reed</name>
    <name type="synonym">Donax arundinaceus</name>
    <dbReference type="NCBI Taxonomy" id="35708"/>
    <lineage>
        <taxon>Eukaryota</taxon>
        <taxon>Viridiplantae</taxon>
        <taxon>Streptophyta</taxon>
        <taxon>Embryophyta</taxon>
        <taxon>Tracheophyta</taxon>
        <taxon>Spermatophyta</taxon>
        <taxon>Magnoliopsida</taxon>
        <taxon>Liliopsida</taxon>
        <taxon>Poales</taxon>
        <taxon>Poaceae</taxon>
        <taxon>PACMAD clade</taxon>
        <taxon>Arundinoideae</taxon>
        <taxon>Arundineae</taxon>
        <taxon>Arundo</taxon>
    </lineage>
</organism>
<dbReference type="EMBL" id="GBRH01199539">
    <property type="protein sequence ID" value="JAD98356.1"/>
    <property type="molecule type" value="Transcribed_RNA"/>
</dbReference>
<reference evidence="1" key="1">
    <citation type="submission" date="2014-09" db="EMBL/GenBank/DDBJ databases">
        <authorList>
            <person name="Magalhaes I.L.F."/>
            <person name="Oliveira U."/>
            <person name="Santos F.R."/>
            <person name="Vidigal T.H.D.A."/>
            <person name="Brescovit A.D."/>
            <person name="Santos A.J."/>
        </authorList>
    </citation>
    <scope>NUCLEOTIDE SEQUENCE</scope>
    <source>
        <tissue evidence="1">Shoot tissue taken approximately 20 cm above the soil surface</tissue>
    </source>
</reference>
<sequence>MRNLQRSLLLNCQLRLPRKASKRAAALRMSQMMMINLLLR</sequence>
<reference evidence="1" key="2">
    <citation type="journal article" date="2015" name="Data Brief">
        <title>Shoot transcriptome of the giant reed, Arundo donax.</title>
        <authorList>
            <person name="Barrero R.A."/>
            <person name="Guerrero F.D."/>
            <person name="Moolhuijzen P."/>
            <person name="Goolsby J.A."/>
            <person name="Tidwell J."/>
            <person name="Bellgard S.E."/>
            <person name="Bellgard M.I."/>
        </authorList>
    </citation>
    <scope>NUCLEOTIDE SEQUENCE</scope>
    <source>
        <tissue evidence="1">Shoot tissue taken approximately 20 cm above the soil surface</tissue>
    </source>
</reference>
<dbReference type="AlphaFoldDB" id="A0A0A9EE55"/>
<evidence type="ECO:0000313" key="1">
    <source>
        <dbReference type="EMBL" id="JAD98356.1"/>
    </source>
</evidence>
<protein>
    <submittedName>
        <fullName evidence="1">Uncharacterized protein</fullName>
    </submittedName>
</protein>
<proteinExistence type="predicted"/>